<dbReference type="AlphaFoldDB" id="A0A369JBB9"/>
<dbReference type="Proteomes" id="UP000076154">
    <property type="component" value="Unassembled WGS sequence"/>
</dbReference>
<evidence type="ECO:0000313" key="1">
    <source>
        <dbReference type="EMBL" id="RDB18632.1"/>
    </source>
</evidence>
<name>A0A369JBB9_HYPMA</name>
<comment type="caution">
    <text evidence="1">The sequence shown here is derived from an EMBL/GenBank/DDBJ whole genome shotgun (WGS) entry which is preliminary data.</text>
</comment>
<gene>
    <name evidence="1" type="ORF">Hypma_014631</name>
</gene>
<dbReference type="InParanoid" id="A0A369JBB9"/>
<sequence length="712" mass="80492">MHRERRNDCADCMIMMTRREAPLLVRALSPSFIFLILSTPEHSHTYASPHVLARRPHPHVDGCGSRGLGCLLPSVTLLRTHMPTAVLGCRGSCYHLRSTGYQFIMSSEIVVFCLRSPFSESRPTRTEFNVRSCRSCVNFVRPVHVVASSCMGPCGVPLVFFTSQHHLRYPLHRSPSILDLAMQDARETLDIVQTTSTSVSPTEEASIALSDAQLASRGELLIRNVESSEPSISGSLPRSVDVQLPSELSDVVQDLDVKCTLPTKEQVIVLTRAISCHEHEISMLEARINKLRMEVGHYQLFLSPIRILPPEILIKIFRFSMPGVHVPPKSTNAPLLLCHICSKWRNIVLNLLELWSTLVFPMAFSTDPGPFSHREAHRHVEVLKFWFTQAQSHCLTFIFRTRERNQLKSRRRTFPKHWQLSAVFDAIFRALSSYSTRLKTLVFCVDDMEDLQQFLLSTALSLPSLETLVFRLADLDYDQWNVYGCSNLSARWPVFRDAPRLHQVNLQFADGLHHQLDLPYAQLTQLNLGLTIISVSEFRHKLESCTLMRSGVFLIGNPSLSNHPPSPDIHPQACTEVMHLTIELSSSWHADGLLDSRVFHGLTFPALRTFRVGSPYAAKNFPWIGTFHNLSNQISLNLLHSFFLSNIEISTEELLEVLSNCLCLVHLYIDVIVNIDRLLQYMTYPPQTPLYGSLTALEHICVATPPRNAGAV</sequence>
<dbReference type="OrthoDB" id="3365698at2759"/>
<protein>
    <submittedName>
        <fullName evidence="1">Uncharacterized protein</fullName>
    </submittedName>
</protein>
<dbReference type="EMBL" id="LUEZ02000090">
    <property type="protein sequence ID" value="RDB18632.1"/>
    <property type="molecule type" value="Genomic_DNA"/>
</dbReference>
<dbReference type="STRING" id="39966.A0A369JBB9"/>
<organism evidence="1 2">
    <name type="scientific">Hypsizygus marmoreus</name>
    <name type="common">White beech mushroom</name>
    <name type="synonym">Agaricus marmoreus</name>
    <dbReference type="NCBI Taxonomy" id="39966"/>
    <lineage>
        <taxon>Eukaryota</taxon>
        <taxon>Fungi</taxon>
        <taxon>Dikarya</taxon>
        <taxon>Basidiomycota</taxon>
        <taxon>Agaricomycotina</taxon>
        <taxon>Agaricomycetes</taxon>
        <taxon>Agaricomycetidae</taxon>
        <taxon>Agaricales</taxon>
        <taxon>Tricholomatineae</taxon>
        <taxon>Lyophyllaceae</taxon>
        <taxon>Hypsizygus</taxon>
    </lineage>
</organism>
<reference evidence="1" key="1">
    <citation type="submission" date="2018-04" db="EMBL/GenBank/DDBJ databases">
        <title>Whole genome sequencing of Hypsizygus marmoreus.</title>
        <authorList>
            <person name="Choi I.-G."/>
            <person name="Min B."/>
            <person name="Kim J.-G."/>
            <person name="Kim S."/>
            <person name="Oh Y.-L."/>
            <person name="Kong W.-S."/>
            <person name="Park H."/>
            <person name="Jeong J."/>
            <person name="Song E.-S."/>
        </authorList>
    </citation>
    <scope>NUCLEOTIDE SEQUENCE [LARGE SCALE GENOMIC DNA]</scope>
    <source>
        <strain evidence="1">51987-8</strain>
    </source>
</reference>
<proteinExistence type="predicted"/>
<evidence type="ECO:0000313" key="2">
    <source>
        <dbReference type="Proteomes" id="UP000076154"/>
    </source>
</evidence>
<keyword evidence="2" id="KW-1185">Reference proteome</keyword>
<accession>A0A369JBB9</accession>